<proteinExistence type="predicted"/>
<comment type="caution">
    <text evidence="1">The sequence shown here is derived from an EMBL/GenBank/DDBJ whole genome shotgun (WGS) entry which is preliminary data.</text>
</comment>
<dbReference type="EMBL" id="JBHTAP010000001">
    <property type="protein sequence ID" value="MFC7236332.1"/>
    <property type="molecule type" value="Genomic_DNA"/>
</dbReference>
<organism evidence="1 2">
    <name type="scientific">Halosegnis marinus</name>
    <dbReference type="NCBI Taxonomy" id="3034023"/>
    <lineage>
        <taxon>Archaea</taxon>
        <taxon>Methanobacteriati</taxon>
        <taxon>Methanobacteriota</taxon>
        <taxon>Stenosarchaea group</taxon>
        <taxon>Halobacteria</taxon>
        <taxon>Halobacteriales</taxon>
        <taxon>Natronomonadaceae</taxon>
        <taxon>Halosegnis</taxon>
    </lineage>
</organism>
<dbReference type="AlphaFoldDB" id="A0ABD5ZSK6"/>
<gene>
    <name evidence="1" type="ORF">ACFQJ4_13520</name>
</gene>
<dbReference type="RefSeq" id="WP_276234489.1">
    <property type="nucleotide sequence ID" value="NZ_CP119802.1"/>
</dbReference>
<dbReference type="GeneID" id="79268049"/>
<dbReference type="InterPro" id="IPR029044">
    <property type="entry name" value="Nucleotide-diphossugar_trans"/>
</dbReference>
<evidence type="ECO:0000313" key="1">
    <source>
        <dbReference type="EMBL" id="MFC7236332.1"/>
    </source>
</evidence>
<evidence type="ECO:0000313" key="2">
    <source>
        <dbReference type="Proteomes" id="UP001596398"/>
    </source>
</evidence>
<name>A0ABD5ZSK6_9EURY</name>
<dbReference type="PANTHER" id="PTHR36529:SF1">
    <property type="entry name" value="GLYCOSYLTRANSFERASE"/>
    <property type="match status" value="1"/>
</dbReference>
<dbReference type="PANTHER" id="PTHR36529">
    <property type="entry name" value="SLL1095 PROTEIN"/>
    <property type="match status" value="1"/>
</dbReference>
<sequence length="243" mass="25845">MTTIAVLADPPREGLVMQRLAATSPLTEAECADLYAAAVRDVCAAAANSGGDLLVNYRPDDALPGEGDSEAELRAVVSDVAEDARFEVQVGETFAGRAGNTVSHLLETEETPSVAATRPESLFLTRQHIDEAAMKLRRSDVVLGPAPEGRVYYAGFREPVDFENAYEPPALATLTDRALDAGHDADFLPEVPVVETGGDLANALVAIRTRRKAGRLVPSHVADRLEGLGLVVESEGDRLAVTR</sequence>
<accession>A0ABD5ZSK6</accession>
<dbReference type="Pfam" id="PF09837">
    <property type="entry name" value="DUF2064"/>
    <property type="match status" value="1"/>
</dbReference>
<dbReference type="Proteomes" id="UP001596398">
    <property type="component" value="Unassembled WGS sequence"/>
</dbReference>
<reference evidence="1 2" key="1">
    <citation type="journal article" date="2019" name="Int. J. Syst. Evol. Microbiol.">
        <title>The Global Catalogue of Microorganisms (GCM) 10K type strain sequencing project: providing services to taxonomists for standard genome sequencing and annotation.</title>
        <authorList>
            <consortium name="The Broad Institute Genomics Platform"/>
            <consortium name="The Broad Institute Genome Sequencing Center for Infectious Disease"/>
            <person name="Wu L."/>
            <person name="Ma J."/>
        </authorList>
    </citation>
    <scope>NUCLEOTIDE SEQUENCE [LARGE SCALE GENOMIC DNA]</scope>
    <source>
        <strain evidence="1 2">DT85</strain>
    </source>
</reference>
<protein>
    <submittedName>
        <fullName evidence="1">DUF2064 domain-containing protein</fullName>
    </submittedName>
</protein>
<keyword evidence="2" id="KW-1185">Reference proteome</keyword>
<dbReference type="InterPro" id="IPR018641">
    <property type="entry name" value="Trfase_1_rSAM/seldom-assoc"/>
</dbReference>
<dbReference type="Gene3D" id="3.90.550.10">
    <property type="entry name" value="Spore Coat Polysaccharide Biosynthesis Protein SpsA, Chain A"/>
    <property type="match status" value="1"/>
</dbReference>